<keyword evidence="5" id="KW-1185">Reference proteome</keyword>
<dbReference type="PANTHER" id="PTHR46599:SF3">
    <property type="entry name" value="PIGGYBAC TRANSPOSABLE ELEMENT-DERIVED PROTEIN 4"/>
    <property type="match status" value="1"/>
</dbReference>
<feature type="domain" description="PiggyBac transposable element-derived protein 4 C-terminal zinc-finger" evidence="3">
    <location>
        <begin position="113"/>
        <end position="168"/>
    </location>
</feature>
<dbReference type="AlphaFoldDB" id="G4Z7N3"/>
<sequence>MGGVDVHEQLRMQRYSVQLCYKTRKYYKTLFLGLLDMALVNAFIGYRYNKKVNNKRPPKHYAFFEELMEQLLAVDSDIVFTEIEVRYTSGQDGAVHDGHYLGENSDTVDGERGVKRRQRSCKVCAVFKAKPRKFTKYFCPECSAGNKRKYLCNVVREGRAKTCFQIWHADRDNGNDIPRHLLQEHKDRDRPPPSRPRKKRRRVSQAQGAVVSQADAVSEVEEEAGGSKNADSAGEGMADDEL</sequence>
<dbReference type="GeneID" id="20656381"/>
<dbReference type="InterPro" id="IPR032718">
    <property type="entry name" value="PGBD4_Znf_C"/>
</dbReference>
<keyword evidence="2" id="KW-0472">Membrane</keyword>
<feature type="compositionally biased region" description="Basic and acidic residues" evidence="1">
    <location>
        <begin position="174"/>
        <end position="192"/>
    </location>
</feature>
<name>G4Z7N3_PHYSP</name>
<evidence type="ECO:0000256" key="1">
    <source>
        <dbReference type="SAM" id="MobiDB-lite"/>
    </source>
</evidence>
<evidence type="ECO:0000256" key="2">
    <source>
        <dbReference type="SAM" id="Phobius"/>
    </source>
</evidence>
<dbReference type="RefSeq" id="XP_009523789.1">
    <property type="nucleotide sequence ID" value="XM_009525494.1"/>
</dbReference>
<evidence type="ECO:0000313" key="5">
    <source>
        <dbReference type="Proteomes" id="UP000002640"/>
    </source>
</evidence>
<accession>G4Z7N3</accession>
<dbReference type="InParanoid" id="G4Z7N3"/>
<dbReference type="STRING" id="1094619.G4Z7N3"/>
<dbReference type="Proteomes" id="UP000002640">
    <property type="component" value="Unassembled WGS sequence"/>
</dbReference>
<feature type="region of interest" description="Disordered" evidence="1">
    <location>
        <begin position="174"/>
        <end position="242"/>
    </location>
</feature>
<gene>
    <name evidence="4" type="ORF">PHYSODRAFT_489095</name>
</gene>
<dbReference type="EMBL" id="JH159153">
    <property type="protein sequence ID" value="EGZ21072.1"/>
    <property type="molecule type" value="Genomic_DNA"/>
</dbReference>
<dbReference type="KEGG" id="psoj:PHYSODRAFT_489095"/>
<organism evidence="4 5">
    <name type="scientific">Phytophthora sojae (strain P6497)</name>
    <name type="common">Soybean stem and root rot agent</name>
    <name type="synonym">Phytophthora megasperma f. sp. glycines</name>
    <dbReference type="NCBI Taxonomy" id="1094619"/>
    <lineage>
        <taxon>Eukaryota</taxon>
        <taxon>Sar</taxon>
        <taxon>Stramenopiles</taxon>
        <taxon>Oomycota</taxon>
        <taxon>Peronosporomycetes</taxon>
        <taxon>Peronosporales</taxon>
        <taxon>Peronosporaceae</taxon>
        <taxon>Phytophthora</taxon>
    </lineage>
</organism>
<evidence type="ECO:0000259" key="3">
    <source>
        <dbReference type="Pfam" id="PF13842"/>
    </source>
</evidence>
<keyword evidence="2" id="KW-1133">Transmembrane helix</keyword>
<reference evidence="4 5" key="1">
    <citation type="journal article" date="2006" name="Science">
        <title>Phytophthora genome sequences uncover evolutionary origins and mechanisms of pathogenesis.</title>
        <authorList>
            <person name="Tyler B.M."/>
            <person name="Tripathy S."/>
            <person name="Zhang X."/>
            <person name="Dehal P."/>
            <person name="Jiang R.H."/>
            <person name="Aerts A."/>
            <person name="Arredondo F.D."/>
            <person name="Baxter L."/>
            <person name="Bensasson D."/>
            <person name="Beynon J.L."/>
            <person name="Chapman J."/>
            <person name="Damasceno C.M."/>
            <person name="Dorrance A.E."/>
            <person name="Dou D."/>
            <person name="Dickerman A.W."/>
            <person name="Dubchak I.L."/>
            <person name="Garbelotto M."/>
            <person name="Gijzen M."/>
            <person name="Gordon S.G."/>
            <person name="Govers F."/>
            <person name="Grunwald N.J."/>
            <person name="Huang W."/>
            <person name="Ivors K.L."/>
            <person name="Jones R.W."/>
            <person name="Kamoun S."/>
            <person name="Krampis K."/>
            <person name="Lamour K.H."/>
            <person name="Lee M.K."/>
            <person name="McDonald W.H."/>
            <person name="Medina M."/>
            <person name="Meijer H.J."/>
            <person name="Nordberg E.K."/>
            <person name="Maclean D.J."/>
            <person name="Ospina-Giraldo M.D."/>
            <person name="Morris P.F."/>
            <person name="Phuntumart V."/>
            <person name="Putnam N.H."/>
            <person name="Rash S."/>
            <person name="Rose J.K."/>
            <person name="Sakihama Y."/>
            <person name="Salamov A.A."/>
            <person name="Savidor A."/>
            <person name="Scheuring C.F."/>
            <person name="Smith B.M."/>
            <person name="Sobral B.W."/>
            <person name="Terry A."/>
            <person name="Torto-Alalibo T.A."/>
            <person name="Win J."/>
            <person name="Xu Z."/>
            <person name="Zhang H."/>
            <person name="Grigoriev I.V."/>
            <person name="Rokhsar D.S."/>
            <person name="Boore J.L."/>
        </authorList>
    </citation>
    <scope>NUCLEOTIDE SEQUENCE [LARGE SCALE GENOMIC DNA]</scope>
    <source>
        <strain evidence="4 5">P6497</strain>
    </source>
</reference>
<evidence type="ECO:0000313" key="4">
    <source>
        <dbReference type="EMBL" id="EGZ21072.1"/>
    </source>
</evidence>
<proteinExistence type="predicted"/>
<dbReference type="PANTHER" id="PTHR46599">
    <property type="entry name" value="PIGGYBAC TRANSPOSABLE ELEMENT-DERIVED PROTEIN 4"/>
    <property type="match status" value="1"/>
</dbReference>
<keyword evidence="2" id="KW-0812">Transmembrane</keyword>
<feature type="transmembrane region" description="Helical" evidence="2">
    <location>
        <begin position="26"/>
        <end position="46"/>
    </location>
</feature>
<protein>
    <recommendedName>
        <fullName evidence="3">PiggyBac transposable element-derived protein 4 C-terminal zinc-finger domain-containing protein</fullName>
    </recommendedName>
</protein>
<dbReference type="Pfam" id="PF13842">
    <property type="entry name" value="zf-Tnp_2"/>
    <property type="match status" value="1"/>
</dbReference>